<dbReference type="Gene3D" id="1.10.287.950">
    <property type="entry name" value="Methyl-accepting chemotaxis protein"/>
    <property type="match status" value="1"/>
</dbReference>
<keyword evidence="5" id="KW-1185">Reference proteome</keyword>
<evidence type="ECO:0000259" key="3">
    <source>
        <dbReference type="PROSITE" id="PS50111"/>
    </source>
</evidence>
<evidence type="ECO:0000313" key="4">
    <source>
        <dbReference type="EMBL" id="ODP29661.1"/>
    </source>
</evidence>
<proteinExistence type="predicted"/>
<evidence type="ECO:0000256" key="1">
    <source>
        <dbReference type="ARBA" id="ARBA00023224"/>
    </source>
</evidence>
<dbReference type="PANTHER" id="PTHR32089:SF112">
    <property type="entry name" value="LYSOZYME-LIKE PROTEIN-RELATED"/>
    <property type="match status" value="1"/>
</dbReference>
<organism evidence="4 5">
    <name type="scientific">Paenibacillus nuruki</name>
    <dbReference type="NCBI Taxonomy" id="1886670"/>
    <lineage>
        <taxon>Bacteria</taxon>
        <taxon>Bacillati</taxon>
        <taxon>Bacillota</taxon>
        <taxon>Bacilli</taxon>
        <taxon>Bacillales</taxon>
        <taxon>Paenibacillaceae</taxon>
        <taxon>Paenibacillus</taxon>
    </lineage>
</organism>
<protein>
    <submittedName>
        <fullName evidence="4">Sensory rhodopsin I transducer</fullName>
    </submittedName>
</protein>
<dbReference type="AlphaFoldDB" id="A0A1E3L7S9"/>
<dbReference type="InterPro" id="IPR004089">
    <property type="entry name" value="MCPsignal_dom"/>
</dbReference>
<sequence>MSTTDSLLKFVPYIGKILRERATICLYNETHMLYYEELDGIDLGFKTGDALPAGFDHYASLNDKINPSISYYPKEVFGVPLEGINVPIYDGSTLIAVLSVSYDKTTQENLDSVLQENVSAANGLVDMVQHVAAHAQQLQATSEQILQNSKITVEKSGKINEVATLIKDISEQTNLLGLNAAIEAARVGELGAGFGVVATEVRKLSVNAKQATGDIETALRDVQQSIRHMENEIAQITTSSQEQSSLVGSFTDVIERLQAASTSMKLITDNLYRYSVPLKK</sequence>
<name>A0A1E3L7S9_9BACL</name>
<dbReference type="SUPFAM" id="SSF58104">
    <property type="entry name" value="Methyl-accepting chemotaxis protein (MCP) signaling domain"/>
    <property type="match status" value="1"/>
</dbReference>
<dbReference type="STRING" id="1886670.PTI45_01144"/>
<dbReference type="GO" id="GO:0016020">
    <property type="term" value="C:membrane"/>
    <property type="evidence" value="ECO:0007669"/>
    <property type="project" value="InterPro"/>
</dbReference>
<accession>A0A1E3L7S9</accession>
<gene>
    <name evidence="4" type="ORF">PTI45_01144</name>
</gene>
<evidence type="ECO:0000256" key="2">
    <source>
        <dbReference type="PROSITE-ProRule" id="PRU00284"/>
    </source>
</evidence>
<dbReference type="GO" id="GO:0007165">
    <property type="term" value="P:signal transduction"/>
    <property type="evidence" value="ECO:0007669"/>
    <property type="project" value="UniProtKB-KW"/>
</dbReference>
<dbReference type="PATRIC" id="fig|1886670.3.peg.1167"/>
<dbReference type="Pfam" id="PF00015">
    <property type="entry name" value="MCPsignal"/>
    <property type="match status" value="1"/>
</dbReference>
<evidence type="ECO:0000313" key="5">
    <source>
        <dbReference type="Proteomes" id="UP000094578"/>
    </source>
</evidence>
<dbReference type="PANTHER" id="PTHR32089">
    <property type="entry name" value="METHYL-ACCEPTING CHEMOTAXIS PROTEIN MCPB"/>
    <property type="match status" value="1"/>
</dbReference>
<dbReference type="RefSeq" id="WP_069326578.1">
    <property type="nucleotide sequence ID" value="NZ_MDER01000030.1"/>
</dbReference>
<keyword evidence="1 2" id="KW-0807">Transducer</keyword>
<comment type="caution">
    <text evidence="4">The sequence shown here is derived from an EMBL/GenBank/DDBJ whole genome shotgun (WGS) entry which is preliminary data.</text>
</comment>
<reference evidence="4 5" key="1">
    <citation type="submission" date="2016-08" db="EMBL/GenBank/DDBJ databases">
        <title>Genome sequencing of Paenibacillus sp. TI45-13ar, isolated from Korean traditional nuruk.</title>
        <authorList>
            <person name="Kim S.-J."/>
        </authorList>
    </citation>
    <scope>NUCLEOTIDE SEQUENCE [LARGE SCALE GENOMIC DNA]</scope>
    <source>
        <strain evidence="4 5">TI45-13ar</strain>
    </source>
</reference>
<dbReference type="Proteomes" id="UP000094578">
    <property type="component" value="Unassembled WGS sequence"/>
</dbReference>
<dbReference type="PROSITE" id="PS50111">
    <property type="entry name" value="CHEMOTAXIS_TRANSDUC_2"/>
    <property type="match status" value="1"/>
</dbReference>
<dbReference type="EMBL" id="MDER01000030">
    <property type="protein sequence ID" value="ODP29661.1"/>
    <property type="molecule type" value="Genomic_DNA"/>
</dbReference>
<feature type="domain" description="Methyl-accepting transducer" evidence="3">
    <location>
        <begin position="105"/>
        <end position="264"/>
    </location>
</feature>
<dbReference type="SMART" id="SM00283">
    <property type="entry name" value="MA"/>
    <property type="match status" value="1"/>
</dbReference>